<reference evidence="2" key="3">
    <citation type="submission" date="2010-09" db="EMBL/GenBank/DDBJ databases">
        <title>Annotation of Gaeumannomyces graminis var. tritici R3-111a-1.</title>
        <authorList>
            <consortium name="The Broad Institute Genome Sequencing Platform"/>
            <person name="Ma L.-J."/>
            <person name="Dead R."/>
            <person name="Young S.K."/>
            <person name="Zeng Q."/>
            <person name="Gargeya S."/>
            <person name="Fitzgerald M."/>
            <person name="Haas B."/>
            <person name="Abouelleil A."/>
            <person name="Alvarado L."/>
            <person name="Arachchi H.M."/>
            <person name="Berlin A."/>
            <person name="Brown A."/>
            <person name="Chapman S.B."/>
            <person name="Chen Z."/>
            <person name="Dunbar C."/>
            <person name="Freedman E."/>
            <person name="Gearin G."/>
            <person name="Gellesch M."/>
            <person name="Goldberg J."/>
            <person name="Griggs A."/>
            <person name="Gujja S."/>
            <person name="Heiman D."/>
            <person name="Howarth C."/>
            <person name="Larson L."/>
            <person name="Lui A."/>
            <person name="MacDonald P.J.P."/>
            <person name="Mehta T."/>
            <person name="Montmayeur A."/>
            <person name="Murphy C."/>
            <person name="Neiman D."/>
            <person name="Pearson M."/>
            <person name="Priest M."/>
            <person name="Roberts A."/>
            <person name="Saif S."/>
            <person name="Shea T."/>
            <person name="Shenoy N."/>
            <person name="Sisk P."/>
            <person name="Stolte C."/>
            <person name="Sykes S."/>
            <person name="Yandava C."/>
            <person name="Wortman J."/>
            <person name="Nusbaum C."/>
            <person name="Birren B."/>
        </authorList>
    </citation>
    <scope>NUCLEOTIDE SEQUENCE</scope>
    <source>
        <strain evidence="2">R3-111a-1</strain>
    </source>
</reference>
<dbReference type="VEuPathDB" id="FungiDB:GGTG_12158"/>
<dbReference type="EMBL" id="GL385402">
    <property type="protein sequence ID" value="EJT69981.1"/>
    <property type="molecule type" value="Genomic_DNA"/>
</dbReference>
<dbReference type="AlphaFoldDB" id="J3PF79"/>
<accession>J3PF79</accession>
<dbReference type="STRING" id="644352.J3PF79"/>
<evidence type="ECO:0000313" key="2">
    <source>
        <dbReference type="EMBL" id="EJT69981.1"/>
    </source>
</evidence>
<feature type="region of interest" description="Disordered" evidence="1">
    <location>
        <begin position="176"/>
        <end position="201"/>
    </location>
</feature>
<dbReference type="Proteomes" id="UP000006039">
    <property type="component" value="Unassembled WGS sequence"/>
</dbReference>
<dbReference type="OrthoDB" id="5233438at2759"/>
<evidence type="ECO:0000256" key="1">
    <source>
        <dbReference type="SAM" id="MobiDB-lite"/>
    </source>
</evidence>
<evidence type="ECO:0000313" key="3">
    <source>
        <dbReference type="EnsemblFungi" id="EJT69981"/>
    </source>
</evidence>
<gene>
    <name evidence="3" type="primary">20352616</name>
    <name evidence="2" type="ORF">GGTG_12158</name>
</gene>
<protein>
    <submittedName>
        <fullName evidence="2 3">Uncharacterized protein</fullName>
    </submittedName>
</protein>
<keyword evidence="4" id="KW-1185">Reference proteome</keyword>
<reference evidence="2" key="2">
    <citation type="submission" date="2010-07" db="EMBL/GenBank/DDBJ databases">
        <authorList>
            <consortium name="The Broad Institute Genome Sequencing Platform"/>
            <consortium name="Broad Institute Genome Sequencing Center for Infectious Disease"/>
            <person name="Ma L.-J."/>
            <person name="Dead R."/>
            <person name="Young S."/>
            <person name="Zeng Q."/>
            <person name="Koehrsen M."/>
            <person name="Alvarado L."/>
            <person name="Berlin A."/>
            <person name="Chapman S.B."/>
            <person name="Chen Z."/>
            <person name="Freedman E."/>
            <person name="Gellesch M."/>
            <person name="Goldberg J."/>
            <person name="Griggs A."/>
            <person name="Gujja S."/>
            <person name="Heilman E.R."/>
            <person name="Heiman D."/>
            <person name="Hepburn T."/>
            <person name="Howarth C."/>
            <person name="Jen D."/>
            <person name="Larson L."/>
            <person name="Mehta T."/>
            <person name="Neiman D."/>
            <person name="Pearson M."/>
            <person name="Roberts A."/>
            <person name="Saif S."/>
            <person name="Shea T."/>
            <person name="Shenoy N."/>
            <person name="Sisk P."/>
            <person name="Stolte C."/>
            <person name="Sykes S."/>
            <person name="Walk T."/>
            <person name="White J."/>
            <person name="Yandava C."/>
            <person name="Haas B."/>
            <person name="Nusbaum C."/>
            <person name="Birren B."/>
        </authorList>
    </citation>
    <scope>NUCLEOTIDE SEQUENCE</scope>
    <source>
        <strain evidence="2">R3-111a-1</strain>
    </source>
</reference>
<sequence length="201" mass="22576">MFAAKAMIANILRRRAALVCLKSTAEVEPHRPKRLFSAKSSAFQLTPAFKTPTRRLCGMPDSLARHTLGQARKRRFGAIVGTDPRPLKRTRWTEADTQQRGAKDENAKHAAHKATLQHPEPQAPGKSTSFLRDFVGYLHREPHPFVSEWLESVPKARCRSDSYLFRLADLTRELRRPVSDMGNRRDADGNAIPPTPASTEA</sequence>
<feature type="compositionally biased region" description="Basic and acidic residues" evidence="1">
    <location>
        <begin position="176"/>
        <end position="188"/>
    </location>
</feature>
<dbReference type="HOGENOM" id="CLU_1360492_0_0_1"/>
<reference evidence="3" key="4">
    <citation type="journal article" date="2015" name="G3 (Bethesda)">
        <title>Genome sequences of three phytopathogenic species of the Magnaporthaceae family of fungi.</title>
        <authorList>
            <person name="Okagaki L.H."/>
            <person name="Nunes C.C."/>
            <person name="Sailsbery J."/>
            <person name="Clay B."/>
            <person name="Brown D."/>
            <person name="John T."/>
            <person name="Oh Y."/>
            <person name="Young N."/>
            <person name="Fitzgerald M."/>
            <person name="Haas B.J."/>
            <person name="Zeng Q."/>
            <person name="Young S."/>
            <person name="Adiconis X."/>
            <person name="Fan L."/>
            <person name="Levin J.Z."/>
            <person name="Mitchell T.K."/>
            <person name="Okubara P.A."/>
            <person name="Farman M.L."/>
            <person name="Kohn L.M."/>
            <person name="Birren B."/>
            <person name="Ma L.-J."/>
            <person name="Dean R.A."/>
        </authorList>
    </citation>
    <scope>NUCLEOTIDE SEQUENCE</scope>
    <source>
        <strain evidence="3">R3-111a-1</strain>
    </source>
</reference>
<dbReference type="RefSeq" id="XP_009228315.1">
    <property type="nucleotide sequence ID" value="XM_009230051.1"/>
</dbReference>
<dbReference type="GeneID" id="20352616"/>
<evidence type="ECO:0000313" key="4">
    <source>
        <dbReference type="Proteomes" id="UP000006039"/>
    </source>
</evidence>
<reference evidence="3" key="5">
    <citation type="submission" date="2018-04" db="UniProtKB">
        <authorList>
            <consortium name="EnsemblFungi"/>
        </authorList>
    </citation>
    <scope>IDENTIFICATION</scope>
    <source>
        <strain evidence="3">R3-111a-1</strain>
    </source>
</reference>
<reference evidence="4" key="1">
    <citation type="submission" date="2010-07" db="EMBL/GenBank/DDBJ databases">
        <title>The genome sequence of Gaeumannomyces graminis var. tritici strain R3-111a-1.</title>
        <authorList>
            <consortium name="The Broad Institute Genome Sequencing Platform"/>
            <person name="Ma L.-J."/>
            <person name="Dead R."/>
            <person name="Young S."/>
            <person name="Zeng Q."/>
            <person name="Koehrsen M."/>
            <person name="Alvarado L."/>
            <person name="Berlin A."/>
            <person name="Chapman S.B."/>
            <person name="Chen Z."/>
            <person name="Freedman E."/>
            <person name="Gellesch M."/>
            <person name="Goldberg J."/>
            <person name="Griggs A."/>
            <person name="Gujja S."/>
            <person name="Heilman E.R."/>
            <person name="Heiman D."/>
            <person name="Hepburn T."/>
            <person name="Howarth C."/>
            <person name="Jen D."/>
            <person name="Larson L."/>
            <person name="Mehta T."/>
            <person name="Neiman D."/>
            <person name="Pearson M."/>
            <person name="Roberts A."/>
            <person name="Saif S."/>
            <person name="Shea T."/>
            <person name="Shenoy N."/>
            <person name="Sisk P."/>
            <person name="Stolte C."/>
            <person name="Sykes S."/>
            <person name="Walk T."/>
            <person name="White J."/>
            <person name="Yandava C."/>
            <person name="Haas B."/>
            <person name="Nusbaum C."/>
            <person name="Birren B."/>
        </authorList>
    </citation>
    <scope>NUCLEOTIDE SEQUENCE [LARGE SCALE GENOMIC DNA]</scope>
    <source>
        <strain evidence="4">R3-111a-1</strain>
    </source>
</reference>
<feature type="region of interest" description="Disordered" evidence="1">
    <location>
        <begin position="91"/>
        <end position="125"/>
    </location>
</feature>
<organism evidence="2">
    <name type="scientific">Gaeumannomyces tritici (strain R3-111a-1)</name>
    <name type="common">Wheat and barley take-all root rot fungus</name>
    <name type="synonym">Gaeumannomyces graminis var. tritici</name>
    <dbReference type="NCBI Taxonomy" id="644352"/>
    <lineage>
        <taxon>Eukaryota</taxon>
        <taxon>Fungi</taxon>
        <taxon>Dikarya</taxon>
        <taxon>Ascomycota</taxon>
        <taxon>Pezizomycotina</taxon>
        <taxon>Sordariomycetes</taxon>
        <taxon>Sordariomycetidae</taxon>
        <taxon>Magnaporthales</taxon>
        <taxon>Magnaporthaceae</taxon>
        <taxon>Gaeumannomyces</taxon>
    </lineage>
</organism>
<name>J3PF79_GAET3</name>
<dbReference type="EnsemblFungi" id="EJT69981">
    <property type="protein sequence ID" value="EJT69981"/>
    <property type="gene ID" value="GGTG_12158"/>
</dbReference>
<proteinExistence type="predicted"/>